<feature type="chain" id="PRO_5008395971" evidence="2">
    <location>
        <begin position="34"/>
        <end position="231"/>
    </location>
</feature>
<accession>A0A1A9RP78</accession>
<name>A0A1A9RP78_EIKCO</name>
<feature type="signal peptide" evidence="2">
    <location>
        <begin position="1"/>
        <end position="33"/>
    </location>
</feature>
<reference evidence="4" key="1">
    <citation type="submission" date="2016-05" db="EMBL/GenBank/DDBJ databases">
        <title>Draft genome of Corynebacterium afermentans subsp. afermentans LCDC 88199T.</title>
        <authorList>
            <person name="Bernier A.-M."/>
            <person name="Bernard K."/>
        </authorList>
    </citation>
    <scope>NUCLEOTIDE SEQUENCE [LARGE SCALE GENOMIC DNA]</scope>
    <source>
        <strain evidence="4">NML120819</strain>
    </source>
</reference>
<evidence type="ECO:0000313" key="4">
    <source>
        <dbReference type="Proteomes" id="UP000078103"/>
    </source>
</evidence>
<evidence type="ECO:0000256" key="2">
    <source>
        <dbReference type="SAM" id="SignalP"/>
    </source>
</evidence>
<evidence type="ECO:0000256" key="1">
    <source>
        <dbReference type="SAM" id="MobiDB-lite"/>
    </source>
</evidence>
<evidence type="ECO:0000313" key="3">
    <source>
        <dbReference type="EMBL" id="OAM21205.1"/>
    </source>
</evidence>
<dbReference type="EMBL" id="LXSH01000022">
    <property type="protein sequence ID" value="OAM21205.1"/>
    <property type="molecule type" value="Genomic_DNA"/>
</dbReference>
<proteinExistence type="predicted"/>
<keyword evidence="2" id="KW-0732">Signal</keyword>
<dbReference type="RefSeq" id="WP_064106171.1">
    <property type="nucleotide sequence ID" value="NZ_LXSH01000022.1"/>
</dbReference>
<dbReference type="PROSITE" id="PS51257">
    <property type="entry name" value="PROKAR_LIPOPROTEIN"/>
    <property type="match status" value="1"/>
</dbReference>
<gene>
    <name evidence="3" type="ORF">A7P89_08670</name>
</gene>
<sequence>MRQKSAFTMKKRPISACLLISACLSLFSISACAPQANETPQKTEATASTNAQTAASQASAPNQKEPELNDFRALYLQYGEQSDQIINSKRLEMENKPIRGFFSADLNSKFSQGGPEVVDLLIVDGVYHLLVFAEYSNIPEYTHLYKDDIPKNLIKEEQATLLVNLETGSVIQNDETDKMRVYNYLKSAKDIVEVPVITRQRQAIFLKQEEPDTYYCANKIYRGCYRPMYYV</sequence>
<dbReference type="Proteomes" id="UP000078103">
    <property type="component" value="Unassembled WGS sequence"/>
</dbReference>
<feature type="region of interest" description="Disordered" evidence="1">
    <location>
        <begin position="42"/>
        <end position="64"/>
    </location>
</feature>
<comment type="caution">
    <text evidence="3">The sequence shown here is derived from an EMBL/GenBank/DDBJ whole genome shotgun (WGS) entry which is preliminary data.</text>
</comment>
<organism evidence="3 4">
    <name type="scientific">Eikenella corrodens</name>
    <dbReference type="NCBI Taxonomy" id="539"/>
    <lineage>
        <taxon>Bacteria</taxon>
        <taxon>Pseudomonadati</taxon>
        <taxon>Pseudomonadota</taxon>
        <taxon>Betaproteobacteria</taxon>
        <taxon>Neisseriales</taxon>
        <taxon>Neisseriaceae</taxon>
        <taxon>Eikenella</taxon>
    </lineage>
</organism>
<dbReference type="AlphaFoldDB" id="A0A1A9RP78"/>
<feature type="compositionally biased region" description="Low complexity" evidence="1">
    <location>
        <begin position="45"/>
        <end position="63"/>
    </location>
</feature>
<protein>
    <submittedName>
        <fullName evidence="3">Uncharacterized protein</fullName>
    </submittedName>
</protein>